<evidence type="ECO:0000313" key="6">
    <source>
        <dbReference type="Proteomes" id="UP000295818"/>
    </source>
</evidence>
<evidence type="ECO:0000259" key="4">
    <source>
        <dbReference type="PROSITE" id="PS50977"/>
    </source>
</evidence>
<protein>
    <submittedName>
        <fullName evidence="5">TetR family transcriptional regulator</fullName>
    </submittedName>
</protein>
<organism evidence="5 6">
    <name type="scientific">Kribbella orskensis</name>
    <dbReference type="NCBI Taxonomy" id="2512216"/>
    <lineage>
        <taxon>Bacteria</taxon>
        <taxon>Bacillati</taxon>
        <taxon>Actinomycetota</taxon>
        <taxon>Actinomycetes</taxon>
        <taxon>Propionibacteriales</taxon>
        <taxon>Kribbellaceae</taxon>
        <taxon>Kribbella</taxon>
    </lineage>
</organism>
<dbReference type="Pfam" id="PF00440">
    <property type="entry name" value="TetR_N"/>
    <property type="match status" value="1"/>
</dbReference>
<feature type="DNA-binding region" description="H-T-H motif" evidence="2">
    <location>
        <begin position="80"/>
        <end position="99"/>
    </location>
</feature>
<feature type="compositionally biased region" description="Polar residues" evidence="3">
    <location>
        <begin position="1"/>
        <end position="10"/>
    </location>
</feature>
<comment type="caution">
    <text evidence="5">The sequence shown here is derived from an EMBL/GenBank/DDBJ whole genome shotgun (WGS) entry which is preliminary data.</text>
</comment>
<evidence type="ECO:0000256" key="1">
    <source>
        <dbReference type="ARBA" id="ARBA00023125"/>
    </source>
</evidence>
<name>A0ABY2BQB6_9ACTN</name>
<dbReference type="PANTHER" id="PTHR30055:SF153">
    <property type="entry name" value="HTH-TYPE TRANSCRIPTIONAL REPRESSOR RV3405C"/>
    <property type="match status" value="1"/>
</dbReference>
<proteinExistence type="predicted"/>
<dbReference type="PRINTS" id="PR00455">
    <property type="entry name" value="HTHTETR"/>
</dbReference>
<evidence type="ECO:0000313" key="5">
    <source>
        <dbReference type="EMBL" id="TCO27635.1"/>
    </source>
</evidence>
<feature type="compositionally biased region" description="Low complexity" evidence="3">
    <location>
        <begin position="11"/>
        <end position="41"/>
    </location>
</feature>
<dbReference type="EMBL" id="SLWM01000003">
    <property type="protein sequence ID" value="TCO27635.1"/>
    <property type="molecule type" value="Genomic_DNA"/>
</dbReference>
<dbReference type="RefSeq" id="WP_241998438.1">
    <property type="nucleotide sequence ID" value="NZ_SLWM01000003.1"/>
</dbReference>
<dbReference type="InterPro" id="IPR036271">
    <property type="entry name" value="Tet_transcr_reg_TetR-rel_C_sf"/>
</dbReference>
<feature type="domain" description="HTH tetR-type" evidence="4">
    <location>
        <begin position="57"/>
        <end position="117"/>
    </location>
</feature>
<dbReference type="InterPro" id="IPR009057">
    <property type="entry name" value="Homeodomain-like_sf"/>
</dbReference>
<dbReference type="SUPFAM" id="SSF48498">
    <property type="entry name" value="Tetracyclin repressor-like, C-terminal domain"/>
    <property type="match status" value="1"/>
</dbReference>
<sequence length="242" mass="25757">MSQRSSEIANGSSGPGSPDSSSTGSSSTGSGSTGATSADPGNGEAAPASTRPTPANAIGEERILDAAYELLLAIGMRRMTMADIARHAEVSRATLYRRWPNVQAVVAALMTREWTTALVSAFQPDSVDGRSRLVEGVVEVVAKTRTHPLMRKIIELDPEFLTPYLLERRGSSTVAHLALVKAGIEAGQADGSIRDGDPDWLSRQIILVSLASAVSGPVLAEPKEYPELDEELRVMLTRYLTP</sequence>
<reference evidence="5 6" key="1">
    <citation type="journal article" date="2015" name="Stand. Genomic Sci.">
        <title>Genomic Encyclopedia of Bacterial and Archaeal Type Strains, Phase III: the genomes of soil and plant-associated and newly described type strains.</title>
        <authorList>
            <person name="Whitman W.B."/>
            <person name="Woyke T."/>
            <person name="Klenk H.P."/>
            <person name="Zhou Y."/>
            <person name="Lilburn T.G."/>
            <person name="Beck B.J."/>
            <person name="De Vos P."/>
            <person name="Vandamme P."/>
            <person name="Eisen J.A."/>
            <person name="Garrity G."/>
            <person name="Hugenholtz P."/>
            <person name="Kyrpides N.C."/>
        </authorList>
    </citation>
    <scope>NUCLEOTIDE SEQUENCE [LARGE SCALE GENOMIC DNA]</scope>
    <source>
        <strain evidence="5 6">VKM Ac-2538</strain>
    </source>
</reference>
<feature type="region of interest" description="Disordered" evidence="3">
    <location>
        <begin position="1"/>
        <end position="57"/>
    </location>
</feature>
<dbReference type="SUPFAM" id="SSF46689">
    <property type="entry name" value="Homeodomain-like"/>
    <property type="match status" value="1"/>
</dbReference>
<accession>A0ABY2BQB6</accession>
<dbReference type="PANTHER" id="PTHR30055">
    <property type="entry name" value="HTH-TYPE TRANSCRIPTIONAL REGULATOR RUTR"/>
    <property type="match status" value="1"/>
</dbReference>
<dbReference type="Proteomes" id="UP000295818">
    <property type="component" value="Unassembled WGS sequence"/>
</dbReference>
<keyword evidence="6" id="KW-1185">Reference proteome</keyword>
<evidence type="ECO:0000256" key="3">
    <source>
        <dbReference type="SAM" id="MobiDB-lite"/>
    </source>
</evidence>
<dbReference type="Gene3D" id="1.10.357.10">
    <property type="entry name" value="Tetracycline Repressor, domain 2"/>
    <property type="match status" value="1"/>
</dbReference>
<dbReference type="PROSITE" id="PS50977">
    <property type="entry name" value="HTH_TETR_2"/>
    <property type="match status" value="1"/>
</dbReference>
<gene>
    <name evidence="5" type="ORF">EV644_103335</name>
</gene>
<keyword evidence="1 2" id="KW-0238">DNA-binding</keyword>
<dbReference type="InterPro" id="IPR050109">
    <property type="entry name" value="HTH-type_TetR-like_transc_reg"/>
</dbReference>
<evidence type="ECO:0000256" key="2">
    <source>
        <dbReference type="PROSITE-ProRule" id="PRU00335"/>
    </source>
</evidence>
<dbReference type="InterPro" id="IPR001647">
    <property type="entry name" value="HTH_TetR"/>
</dbReference>